<evidence type="ECO:0000313" key="1">
    <source>
        <dbReference type="EMBL" id="CAD8117893.1"/>
    </source>
</evidence>
<proteinExistence type="predicted"/>
<organism evidence="1 2">
    <name type="scientific">Paramecium primaurelia</name>
    <dbReference type="NCBI Taxonomy" id="5886"/>
    <lineage>
        <taxon>Eukaryota</taxon>
        <taxon>Sar</taxon>
        <taxon>Alveolata</taxon>
        <taxon>Ciliophora</taxon>
        <taxon>Intramacronucleata</taxon>
        <taxon>Oligohymenophorea</taxon>
        <taxon>Peniculida</taxon>
        <taxon>Parameciidae</taxon>
        <taxon>Paramecium</taxon>
    </lineage>
</organism>
<protein>
    <submittedName>
        <fullName evidence="1">Uncharacterized protein</fullName>
    </submittedName>
</protein>
<sequence>MIICLPCGEKELLQMSGSFISEHFYRYSMDKQLIPFQAGKQILAAMHSD</sequence>
<accession>A0A8S1QQ94</accession>
<comment type="caution">
    <text evidence="1">The sequence shown here is derived from an EMBL/GenBank/DDBJ whole genome shotgun (WGS) entry which is preliminary data.</text>
</comment>
<name>A0A8S1QQ94_PARPR</name>
<gene>
    <name evidence="1" type="ORF">PPRIM_AZ9-3.1.T2150006</name>
</gene>
<keyword evidence="2" id="KW-1185">Reference proteome</keyword>
<evidence type="ECO:0000313" key="2">
    <source>
        <dbReference type="Proteomes" id="UP000688137"/>
    </source>
</evidence>
<reference evidence="1" key="1">
    <citation type="submission" date="2021-01" db="EMBL/GenBank/DDBJ databases">
        <authorList>
            <consortium name="Genoscope - CEA"/>
            <person name="William W."/>
        </authorList>
    </citation>
    <scope>NUCLEOTIDE SEQUENCE</scope>
</reference>
<dbReference type="Proteomes" id="UP000688137">
    <property type="component" value="Unassembled WGS sequence"/>
</dbReference>
<dbReference type="EMBL" id="CAJJDM010000224">
    <property type="protein sequence ID" value="CAD8117893.1"/>
    <property type="molecule type" value="Genomic_DNA"/>
</dbReference>
<dbReference type="AlphaFoldDB" id="A0A8S1QQ94"/>